<keyword evidence="2" id="KW-1185">Reference proteome</keyword>
<proteinExistence type="predicted"/>
<reference evidence="1 2" key="1">
    <citation type="journal article" date="2021" name="BMC Biol.">
        <title>Horizontally acquired antibacterial genes associated with adaptive radiation of ladybird beetles.</title>
        <authorList>
            <person name="Li H.S."/>
            <person name="Tang X.F."/>
            <person name="Huang Y.H."/>
            <person name="Xu Z.Y."/>
            <person name="Chen M.L."/>
            <person name="Du X.Y."/>
            <person name="Qiu B.Y."/>
            <person name="Chen P.T."/>
            <person name="Zhang W."/>
            <person name="Slipinski A."/>
            <person name="Escalona H.E."/>
            <person name="Waterhouse R.M."/>
            <person name="Zwick A."/>
            <person name="Pang H."/>
        </authorList>
    </citation>
    <scope>NUCLEOTIDE SEQUENCE [LARGE SCALE GENOMIC DNA]</scope>
    <source>
        <strain evidence="1">SYSU2018</strain>
    </source>
</reference>
<dbReference type="Pfam" id="PF20067">
    <property type="entry name" value="SSL_N"/>
    <property type="match status" value="1"/>
</dbReference>
<dbReference type="EMBL" id="JABFTP020000185">
    <property type="protein sequence ID" value="KAL3286811.1"/>
    <property type="molecule type" value="Genomic_DNA"/>
</dbReference>
<evidence type="ECO:0000313" key="2">
    <source>
        <dbReference type="Proteomes" id="UP001516400"/>
    </source>
</evidence>
<gene>
    <name evidence="1" type="ORF">HHI36_001303</name>
</gene>
<dbReference type="InterPro" id="IPR011042">
    <property type="entry name" value="6-blade_b-propeller_TolB-like"/>
</dbReference>
<protein>
    <recommendedName>
        <fullName evidence="3">Adipocyte plasma membrane-associated protein</fullName>
    </recommendedName>
</protein>
<sequence>MRKITRTRQEIELIPNSKLDKVEFLYKDLLHAPESLADDSKFIYTSVHDGIVKLAGNNIVLVVKFGKPCKDVYQEGTCGRPLGIRFGQDGYLYAADADYGIYRVDVNTESEDFLLVAETSRNRILRYHLKGPKAGASDIFLDGLPGMPDNIQTDGGSGFIVNLVSEANSERPNIIQVFSQFPNVRKFFARSVALVQLVFTAINSIYPNEFAQNGVHFVGHLEPLVVISGRTAVLHVSESGVILDSLWSNNNTIGYFCEAHIVEDQLYLSSPFNRYLGRIALSKVGWEHLKRKSDSLLTKKQKCLKLKSN</sequence>
<evidence type="ECO:0000313" key="1">
    <source>
        <dbReference type="EMBL" id="KAL3286811.1"/>
    </source>
</evidence>
<dbReference type="Gene3D" id="2.120.10.30">
    <property type="entry name" value="TolB, C-terminal domain"/>
    <property type="match status" value="2"/>
</dbReference>
<dbReference type="PANTHER" id="PTHR10426">
    <property type="entry name" value="STRICTOSIDINE SYNTHASE-RELATED"/>
    <property type="match status" value="1"/>
</dbReference>
<name>A0ABD2P7Y4_9CUCU</name>
<organism evidence="1 2">
    <name type="scientific">Cryptolaemus montrouzieri</name>
    <dbReference type="NCBI Taxonomy" id="559131"/>
    <lineage>
        <taxon>Eukaryota</taxon>
        <taxon>Metazoa</taxon>
        <taxon>Ecdysozoa</taxon>
        <taxon>Arthropoda</taxon>
        <taxon>Hexapoda</taxon>
        <taxon>Insecta</taxon>
        <taxon>Pterygota</taxon>
        <taxon>Neoptera</taxon>
        <taxon>Endopterygota</taxon>
        <taxon>Coleoptera</taxon>
        <taxon>Polyphaga</taxon>
        <taxon>Cucujiformia</taxon>
        <taxon>Coccinelloidea</taxon>
        <taxon>Coccinellidae</taxon>
        <taxon>Scymninae</taxon>
        <taxon>Scymnini</taxon>
        <taxon>Cryptolaemus</taxon>
    </lineage>
</organism>
<dbReference type="SUPFAM" id="SSF63829">
    <property type="entry name" value="Calcium-dependent phosphotriesterase"/>
    <property type="match status" value="1"/>
</dbReference>
<dbReference type="Proteomes" id="UP001516400">
    <property type="component" value="Unassembled WGS sequence"/>
</dbReference>
<dbReference type="PANTHER" id="PTHR10426:SF88">
    <property type="entry name" value="ADIPOCYTE PLASMA MEMBRANE-ASSOCIATED PROTEIN HEMOMUCIN-RELATED"/>
    <property type="match status" value="1"/>
</dbReference>
<comment type="caution">
    <text evidence="1">The sequence shown here is derived from an EMBL/GenBank/DDBJ whole genome shotgun (WGS) entry which is preliminary data.</text>
</comment>
<evidence type="ECO:0008006" key="3">
    <source>
        <dbReference type="Google" id="ProtNLM"/>
    </source>
</evidence>
<dbReference type="AlphaFoldDB" id="A0ABD2P7Y4"/>
<accession>A0ABD2P7Y4</accession>